<keyword evidence="7" id="KW-1185">Reference proteome</keyword>
<dbReference type="Pfam" id="PF09339">
    <property type="entry name" value="HTH_IclR"/>
    <property type="match status" value="1"/>
</dbReference>
<dbReference type="InterPro" id="IPR029016">
    <property type="entry name" value="GAF-like_dom_sf"/>
</dbReference>
<keyword evidence="2" id="KW-0238">DNA-binding</keyword>
<dbReference type="GO" id="GO:0045892">
    <property type="term" value="P:negative regulation of DNA-templated transcription"/>
    <property type="evidence" value="ECO:0007669"/>
    <property type="project" value="TreeGrafter"/>
</dbReference>
<dbReference type="EMBL" id="BSTI01000021">
    <property type="protein sequence ID" value="GLY70231.1"/>
    <property type="molecule type" value="Genomic_DNA"/>
</dbReference>
<sequence length="267" mass="29534">MRKDLRTQARETVAGTKSGADSARRALEMLFAFTENKPSASVRDLAETLDIPVPSVHRYVAMLREMGLLEEGTRGRYHLTMRVAALARAARQATPLVDLAEPYMRRLAEQIGEAVLLIRMVGGQPVCSHRVESPGRFRLSFEPGQSLPLLRGASIRLLLGPMTPTQRENYVDSAIQSGAQPPLHGRERFLREVERDLKRGWSVSNEEIDEGVWAPAAAVYEDGNVVATLSAPCPLFRMDDQRRNLVIDTVRKASADLSNALDPGFSS</sequence>
<evidence type="ECO:0000313" key="6">
    <source>
        <dbReference type="EMBL" id="GLY70231.1"/>
    </source>
</evidence>
<dbReference type="AlphaFoldDB" id="A0A9W6R705"/>
<dbReference type="RefSeq" id="WP_285489475.1">
    <property type="nucleotide sequence ID" value="NZ_BSTI01000021.1"/>
</dbReference>
<dbReference type="Pfam" id="PF01614">
    <property type="entry name" value="IclR_C"/>
    <property type="match status" value="1"/>
</dbReference>
<feature type="domain" description="IclR-ED" evidence="5">
    <location>
        <begin position="82"/>
        <end position="263"/>
    </location>
</feature>
<dbReference type="CDD" id="cd00090">
    <property type="entry name" value="HTH_ARSR"/>
    <property type="match status" value="1"/>
</dbReference>
<dbReference type="InterPro" id="IPR036390">
    <property type="entry name" value="WH_DNA-bd_sf"/>
</dbReference>
<accession>A0A9W6R705</accession>
<dbReference type="InterPro" id="IPR014757">
    <property type="entry name" value="Tscrpt_reg_IclR_C"/>
</dbReference>
<gene>
    <name evidence="6" type="ORF">Atai01_68500</name>
</gene>
<dbReference type="InterPro" id="IPR011991">
    <property type="entry name" value="ArsR-like_HTH"/>
</dbReference>
<dbReference type="SUPFAM" id="SSF55781">
    <property type="entry name" value="GAF domain-like"/>
    <property type="match status" value="1"/>
</dbReference>
<evidence type="ECO:0000256" key="3">
    <source>
        <dbReference type="ARBA" id="ARBA00023163"/>
    </source>
</evidence>
<dbReference type="PROSITE" id="PS51077">
    <property type="entry name" value="HTH_ICLR"/>
    <property type="match status" value="1"/>
</dbReference>
<evidence type="ECO:0000256" key="2">
    <source>
        <dbReference type="ARBA" id="ARBA00023125"/>
    </source>
</evidence>
<dbReference type="InterPro" id="IPR005471">
    <property type="entry name" value="Tscrpt_reg_IclR_N"/>
</dbReference>
<protein>
    <submittedName>
        <fullName evidence="6">IclR family transcriptional regulator</fullName>
    </submittedName>
</protein>
<dbReference type="GO" id="GO:0003700">
    <property type="term" value="F:DNA-binding transcription factor activity"/>
    <property type="evidence" value="ECO:0007669"/>
    <property type="project" value="TreeGrafter"/>
</dbReference>
<evidence type="ECO:0000259" key="5">
    <source>
        <dbReference type="PROSITE" id="PS51078"/>
    </source>
</evidence>
<organism evidence="6 7">
    <name type="scientific">Amycolatopsis taiwanensis</name>
    <dbReference type="NCBI Taxonomy" id="342230"/>
    <lineage>
        <taxon>Bacteria</taxon>
        <taxon>Bacillati</taxon>
        <taxon>Actinomycetota</taxon>
        <taxon>Actinomycetes</taxon>
        <taxon>Pseudonocardiales</taxon>
        <taxon>Pseudonocardiaceae</taxon>
        <taxon>Amycolatopsis</taxon>
    </lineage>
</organism>
<dbReference type="SUPFAM" id="SSF46785">
    <property type="entry name" value="Winged helix' DNA-binding domain"/>
    <property type="match status" value="1"/>
</dbReference>
<dbReference type="InterPro" id="IPR050707">
    <property type="entry name" value="HTH_MetabolicPath_Reg"/>
</dbReference>
<evidence type="ECO:0000313" key="7">
    <source>
        <dbReference type="Proteomes" id="UP001165136"/>
    </source>
</evidence>
<dbReference type="PROSITE" id="PS51078">
    <property type="entry name" value="ICLR_ED"/>
    <property type="match status" value="1"/>
</dbReference>
<evidence type="ECO:0000256" key="1">
    <source>
        <dbReference type="ARBA" id="ARBA00023015"/>
    </source>
</evidence>
<feature type="domain" description="HTH iclR-type" evidence="4">
    <location>
        <begin position="20"/>
        <end position="81"/>
    </location>
</feature>
<dbReference type="PANTHER" id="PTHR30136:SF24">
    <property type="entry name" value="HTH-TYPE TRANSCRIPTIONAL REPRESSOR ALLR"/>
    <property type="match status" value="1"/>
</dbReference>
<dbReference type="Proteomes" id="UP001165136">
    <property type="component" value="Unassembled WGS sequence"/>
</dbReference>
<comment type="caution">
    <text evidence="6">The sequence shown here is derived from an EMBL/GenBank/DDBJ whole genome shotgun (WGS) entry which is preliminary data.</text>
</comment>
<dbReference type="GO" id="GO:0003677">
    <property type="term" value="F:DNA binding"/>
    <property type="evidence" value="ECO:0007669"/>
    <property type="project" value="UniProtKB-KW"/>
</dbReference>
<name>A0A9W6R705_9PSEU</name>
<dbReference type="SMART" id="SM00346">
    <property type="entry name" value="HTH_ICLR"/>
    <property type="match status" value="1"/>
</dbReference>
<dbReference type="Gene3D" id="1.10.10.10">
    <property type="entry name" value="Winged helix-like DNA-binding domain superfamily/Winged helix DNA-binding domain"/>
    <property type="match status" value="1"/>
</dbReference>
<dbReference type="Gene3D" id="3.30.450.40">
    <property type="match status" value="1"/>
</dbReference>
<keyword evidence="3" id="KW-0804">Transcription</keyword>
<dbReference type="PANTHER" id="PTHR30136">
    <property type="entry name" value="HELIX-TURN-HELIX TRANSCRIPTIONAL REGULATOR, ICLR FAMILY"/>
    <property type="match status" value="1"/>
</dbReference>
<dbReference type="InterPro" id="IPR036388">
    <property type="entry name" value="WH-like_DNA-bd_sf"/>
</dbReference>
<evidence type="ECO:0000259" key="4">
    <source>
        <dbReference type="PROSITE" id="PS51077"/>
    </source>
</evidence>
<proteinExistence type="predicted"/>
<reference evidence="6" key="1">
    <citation type="submission" date="2023-03" db="EMBL/GenBank/DDBJ databases">
        <title>Amycolatopsis taiwanensis NBRC 103393.</title>
        <authorList>
            <person name="Ichikawa N."/>
            <person name="Sato H."/>
            <person name="Tonouchi N."/>
        </authorList>
    </citation>
    <scope>NUCLEOTIDE SEQUENCE</scope>
    <source>
        <strain evidence="6">NBRC 103393</strain>
    </source>
</reference>
<keyword evidence="1" id="KW-0805">Transcription regulation</keyword>